<protein>
    <submittedName>
        <fullName evidence="1">RCG51597</fullName>
    </submittedName>
</protein>
<dbReference type="Proteomes" id="UP000234681">
    <property type="component" value="Chromosome 19"/>
</dbReference>
<sequence length="60" mass="7675">MKESFYSIYFCRFAFFYNRYLWIIYKFIFRRPNELHSEQTIIVSKLIKICYLKFCLHCWL</sequence>
<reference evidence="2" key="1">
    <citation type="submission" date="2005-09" db="EMBL/GenBank/DDBJ databases">
        <authorList>
            <person name="Mural R.J."/>
            <person name="Li P.W."/>
            <person name="Adams M.D."/>
            <person name="Amanatides P.G."/>
            <person name="Baden-Tillson H."/>
            <person name="Barnstead M."/>
            <person name="Chin S.H."/>
            <person name="Dew I."/>
            <person name="Evans C.A."/>
            <person name="Ferriera S."/>
            <person name="Flanigan M."/>
            <person name="Fosler C."/>
            <person name="Glodek A."/>
            <person name="Gu Z."/>
            <person name="Holt R.A."/>
            <person name="Jennings D."/>
            <person name="Kraft C.L."/>
            <person name="Lu F."/>
            <person name="Nguyen T."/>
            <person name="Nusskern D.R."/>
            <person name="Pfannkoch C.M."/>
            <person name="Sitter C."/>
            <person name="Sutton G.G."/>
            <person name="Venter J.C."/>
            <person name="Wang Z."/>
            <person name="Woodage T."/>
            <person name="Zheng X.H."/>
            <person name="Zhong F."/>
        </authorList>
    </citation>
    <scope>NUCLEOTIDE SEQUENCE [LARGE SCALE GENOMIC DNA]</scope>
    <source>
        <strain>BN</strain>
        <strain evidence="2">Sprague-Dawley</strain>
    </source>
</reference>
<evidence type="ECO:0000313" key="1">
    <source>
        <dbReference type="EMBL" id="EDL92308.1"/>
    </source>
</evidence>
<evidence type="ECO:0000313" key="2">
    <source>
        <dbReference type="Proteomes" id="UP000234681"/>
    </source>
</evidence>
<accession>A6IYI0</accession>
<name>A6IYI0_RAT</name>
<organism evidence="1 2">
    <name type="scientific">Rattus norvegicus</name>
    <name type="common">Rat</name>
    <dbReference type="NCBI Taxonomy" id="10116"/>
    <lineage>
        <taxon>Eukaryota</taxon>
        <taxon>Metazoa</taxon>
        <taxon>Chordata</taxon>
        <taxon>Craniata</taxon>
        <taxon>Vertebrata</taxon>
        <taxon>Euteleostomi</taxon>
        <taxon>Mammalia</taxon>
        <taxon>Eutheria</taxon>
        <taxon>Euarchontoglires</taxon>
        <taxon>Glires</taxon>
        <taxon>Rodentia</taxon>
        <taxon>Myomorpha</taxon>
        <taxon>Muroidea</taxon>
        <taxon>Muridae</taxon>
        <taxon>Murinae</taxon>
        <taxon>Rattus</taxon>
    </lineage>
</organism>
<proteinExistence type="predicted"/>
<dbReference type="EMBL" id="CH473972">
    <property type="protein sequence ID" value="EDL92308.1"/>
    <property type="molecule type" value="Genomic_DNA"/>
</dbReference>
<dbReference type="AlphaFoldDB" id="A6IYI0"/>
<gene>
    <name evidence="1" type="ORF">rCG_51597</name>
</gene>